<dbReference type="GO" id="GO:0050136">
    <property type="term" value="F:NADH dehydrogenase (quinone) (non-electrogenic) activity"/>
    <property type="evidence" value="ECO:0007669"/>
    <property type="project" value="UniProtKB-EC"/>
</dbReference>
<dbReference type="OrthoDB" id="9781621at2"/>
<reference evidence="12 13" key="1">
    <citation type="submission" date="2018-04" db="EMBL/GenBank/DDBJ databases">
        <title>Genomic Encyclopedia of Archaeal and Bacterial Type Strains, Phase II (KMG-II): from individual species to whole genera.</title>
        <authorList>
            <person name="Goeker M."/>
        </authorList>
    </citation>
    <scope>NUCLEOTIDE SEQUENCE [LARGE SCALE GENOMIC DNA]</scope>
    <source>
        <strain evidence="12 13">DSM 26809</strain>
    </source>
</reference>
<accession>A0A2T5JG43</accession>
<protein>
    <recommendedName>
        <fullName evidence="2">NADH:ubiquinone reductase (non-electrogenic)</fullName>
        <ecNumber evidence="2">1.6.5.9</ecNumber>
    </recommendedName>
</protein>
<dbReference type="PRINTS" id="PR00411">
    <property type="entry name" value="PNDRDTASEI"/>
</dbReference>
<dbReference type="RefSeq" id="WP_107826735.1">
    <property type="nucleotide sequence ID" value="NZ_CP160205.1"/>
</dbReference>
<evidence type="ECO:0000256" key="7">
    <source>
        <dbReference type="ARBA" id="ARBA00023027"/>
    </source>
</evidence>
<evidence type="ECO:0000259" key="11">
    <source>
        <dbReference type="Pfam" id="PF22366"/>
    </source>
</evidence>
<dbReference type="InterPro" id="IPR045024">
    <property type="entry name" value="NDH-2"/>
</dbReference>
<dbReference type="Pfam" id="PF07992">
    <property type="entry name" value="Pyr_redox_2"/>
    <property type="match status" value="1"/>
</dbReference>
<evidence type="ECO:0000256" key="6">
    <source>
        <dbReference type="ARBA" id="ARBA00023002"/>
    </source>
</evidence>
<dbReference type="PRINTS" id="PR00368">
    <property type="entry name" value="FADPNR"/>
</dbReference>
<comment type="catalytic activity">
    <reaction evidence="8">
        <text>a quinone + NADH + H(+) = a quinol + NAD(+)</text>
        <dbReference type="Rhea" id="RHEA:46160"/>
        <dbReference type="ChEBI" id="CHEBI:15378"/>
        <dbReference type="ChEBI" id="CHEBI:24646"/>
        <dbReference type="ChEBI" id="CHEBI:57540"/>
        <dbReference type="ChEBI" id="CHEBI:57945"/>
        <dbReference type="ChEBI" id="CHEBI:132124"/>
        <dbReference type="EC" id="1.6.5.9"/>
    </reaction>
</comment>
<evidence type="ECO:0000256" key="2">
    <source>
        <dbReference type="ARBA" id="ARBA00012637"/>
    </source>
</evidence>
<keyword evidence="9" id="KW-0472">Membrane</keyword>
<evidence type="ECO:0000313" key="13">
    <source>
        <dbReference type="Proteomes" id="UP000244168"/>
    </source>
</evidence>
<dbReference type="InterPro" id="IPR054585">
    <property type="entry name" value="NDH2-like_C"/>
</dbReference>
<name>A0A2T5JG43_9SPHI</name>
<keyword evidence="9" id="KW-1133">Transmembrane helix</keyword>
<dbReference type="PANTHER" id="PTHR43706">
    <property type="entry name" value="NADH DEHYDROGENASE"/>
    <property type="match status" value="1"/>
</dbReference>
<keyword evidence="3" id="KW-0285">Flavoprotein</keyword>
<evidence type="ECO:0000256" key="5">
    <source>
        <dbReference type="ARBA" id="ARBA00022946"/>
    </source>
</evidence>
<sequence>METATQSKFPLVVIVGAGFGGLEAAKSLADKPVEVLLLDKHNYHTFQPLLYQVATGSLEAESIAFSIRKNFGQQKNLRFRIAEVNSISAETNTLDTTIGDIKYDYLVIATGSTTNFFGNKQIEHFAMPMKSIPEALNLRYLILQNLEEAVLQKTKEAREPYLNFVLVGAGPTGVELAGALIELRNHVLTKDYPELQTTDMQVYLVDFMPKVLGPMSEQASGKAKEFLEKMGVQVLLNKKVESYDGEIIKFEDGQTIKTKSVVWSAGVMGVVPKGIKQENILRGNKIQTDGISRVVGTENIFAIGDVAAMITDETPKGHPGVAQVAIQQGKQIAKNIVHMIKGEPTEPFKYFDKGSLATVGRNKAVADLGKIKFQGFFAWLVWMFVHLVSLLGFRNKLTVFINWVGNYSNYNGGTRLIIRKYEREDQTEEQHLPNTVN</sequence>
<evidence type="ECO:0000256" key="8">
    <source>
        <dbReference type="ARBA" id="ARBA00047599"/>
    </source>
</evidence>
<keyword evidence="4" id="KW-0274">FAD</keyword>
<evidence type="ECO:0000256" key="9">
    <source>
        <dbReference type="SAM" id="Phobius"/>
    </source>
</evidence>
<comment type="caution">
    <text evidence="12">The sequence shown here is derived from an EMBL/GenBank/DDBJ whole genome shotgun (WGS) entry which is preliminary data.</text>
</comment>
<proteinExistence type="inferred from homology"/>
<evidence type="ECO:0000256" key="3">
    <source>
        <dbReference type="ARBA" id="ARBA00022630"/>
    </source>
</evidence>
<organism evidence="12 13">
    <name type="scientific">Mucilaginibacter yixingensis</name>
    <dbReference type="NCBI Taxonomy" id="1295612"/>
    <lineage>
        <taxon>Bacteria</taxon>
        <taxon>Pseudomonadati</taxon>
        <taxon>Bacteroidota</taxon>
        <taxon>Sphingobacteriia</taxon>
        <taxon>Sphingobacteriales</taxon>
        <taxon>Sphingobacteriaceae</taxon>
        <taxon>Mucilaginibacter</taxon>
    </lineage>
</organism>
<dbReference type="EMBL" id="QAOQ01000001">
    <property type="protein sequence ID" value="PTR01336.1"/>
    <property type="molecule type" value="Genomic_DNA"/>
</dbReference>
<keyword evidence="9" id="KW-0812">Transmembrane</keyword>
<keyword evidence="6" id="KW-0560">Oxidoreductase</keyword>
<evidence type="ECO:0000313" key="12">
    <source>
        <dbReference type="EMBL" id="PTR01336.1"/>
    </source>
</evidence>
<comment type="similarity">
    <text evidence="1">Belongs to the NADH dehydrogenase family.</text>
</comment>
<gene>
    <name evidence="12" type="ORF">C8P68_101570</name>
</gene>
<feature type="transmembrane region" description="Helical" evidence="9">
    <location>
        <begin position="376"/>
        <end position="393"/>
    </location>
</feature>
<keyword evidence="5" id="KW-0809">Transit peptide</keyword>
<keyword evidence="7" id="KW-0520">NAD</keyword>
<evidence type="ECO:0000256" key="4">
    <source>
        <dbReference type="ARBA" id="ARBA00022827"/>
    </source>
</evidence>
<evidence type="ECO:0000259" key="10">
    <source>
        <dbReference type="Pfam" id="PF07992"/>
    </source>
</evidence>
<dbReference type="AlphaFoldDB" id="A0A2T5JG43"/>
<dbReference type="InterPro" id="IPR023753">
    <property type="entry name" value="FAD/NAD-binding_dom"/>
</dbReference>
<dbReference type="SUPFAM" id="SSF51905">
    <property type="entry name" value="FAD/NAD(P)-binding domain"/>
    <property type="match status" value="1"/>
</dbReference>
<dbReference type="PANTHER" id="PTHR43706:SF47">
    <property type="entry name" value="EXTERNAL NADH-UBIQUINONE OXIDOREDUCTASE 1, MITOCHONDRIAL-RELATED"/>
    <property type="match status" value="1"/>
</dbReference>
<dbReference type="Pfam" id="PF22366">
    <property type="entry name" value="NDH2_C"/>
    <property type="match status" value="1"/>
</dbReference>
<keyword evidence="13" id="KW-1185">Reference proteome</keyword>
<dbReference type="Gene3D" id="3.50.50.100">
    <property type="match status" value="1"/>
</dbReference>
<feature type="domain" description="External alternative NADH-ubiquinone oxidoreductase-like C-terminal" evidence="11">
    <location>
        <begin position="353"/>
        <end position="405"/>
    </location>
</feature>
<evidence type="ECO:0000256" key="1">
    <source>
        <dbReference type="ARBA" id="ARBA00005272"/>
    </source>
</evidence>
<dbReference type="InterPro" id="IPR036188">
    <property type="entry name" value="FAD/NAD-bd_sf"/>
</dbReference>
<dbReference type="Proteomes" id="UP000244168">
    <property type="component" value="Unassembled WGS sequence"/>
</dbReference>
<feature type="domain" description="FAD/NAD(P)-binding" evidence="10">
    <location>
        <begin position="12"/>
        <end position="329"/>
    </location>
</feature>
<dbReference type="EC" id="1.6.5.9" evidence="2"/>